<sequence length="121" mass="13829">MSMGGATLPYLYFIMINDDTLDQIATRLEYTKPNAFNKGGLEITHVQDTDPVGQETKGFRTYGDNGFSDERTMRKVGSIPSIFLMQPKYKDIVDGDQKAMKKAVKRFFSDHPEFRTCNQNF</sequence>
<gene>
    <name evidence="1" type="ORF">METZ01_LOCUS276556</name>
</gene>
<organism evidence="1">
    <name type="scientific">marine metagenome</name>
    <dbReference type="NCBI Taxonomy" id="408172"/>
    <lineage>
        <taxon>unclassified sequences</taxon>
        <taxon>metagenomes</taxon>
        <taxon>ecological metagenomes</taxon>
    </lineage>
</organism>
<dbReference type="EMBL" id="UINC01080611">
    <property type="protein sequence ID" value="SVC23702.1"/>
    <property type="molecule type" value="Genomic_DNA"/>
</dbReference>
<evidence type="ECO:0000313" key="1">
    <source>
        <dbReference type="EMBL" id="SVC23702.1"/>
    </source>
</evidence>
<reference evidence="1" key="1">
    <citation type="submission" date="2018-05" db="EMBL/GenBank/DDBJ databases">
        <authorList>
            <person name="Lanie J.A."/>
            <person name="Ng W.-L."/>
            <person name="Kazmierczak K.M."/>
            <person name="Andrzejewski T.M."/>
            <person name="Davidsen T.M."/>
            <person name="Wayne K.J."/>
            <person name="Tettelin H."/>
            <person name="Glass J.I."/>
            <person name="Rusch D."/>
            <person name="Podicherti R."/>
            <person name="Tsui H.-C.T."/>
            <person name="Winkler M.E."/>
        </authorList>
    </citation>
    <scope>NUCLEOTIDE SEQUENCE</scope>
</reference>
<dbReference type="AlphaFoldDB" id="A0A382KK23"/>
<accession>A0A382KK23</accession>
<protein>
    <submittedName>
        <fullName evidence="1">Uncharacterized protein</fullName>
    </submittedName>
</protein>
<proteinExistence type="predicted"/>
<name>A0A382KK23_9ZZZZ</name>